<gene>
    <name evidence="3" type="ORF">BJ987_002934</name>
</gene>
<dbReference type="InterPro" id="IPR036165">
    <property type="entry name" value="YefM-like_sf"/>
</dbReference>
<dbReference type="InterPro" id="IPR051405">
    <property type="entry name" value="phD/YefM_antitoxin"/>
</dbReference>
<dbReference type="Gene3D" id="6.10.250.330">
    <property type="match status" value="1"/>
</dbReference>
<dbReference type="NCBIfam" id="TIGR01552">
    <property type="entry name" value="phd_fam"/>
    <property type="match status" value="1"/>
</dbReference>
<evidence type="ECO:0000256" key="2">
    <source>
        <dbReference type="RuleBase" id="RU362080"/>
    </source>
</evidence>
<dbReference type="Gene3D" id="3.40.1620.10">
    <property type="entry name" value="YefM-like domain"/>
    <property type="match status" value="1"/>
</dbReference>
<comment type="caution">
    <text evidence="3">The sequence shown here is derived from an EMBL/GenBank/DDBJ whole genome shotgun (WGS) entry which is preliminary data.</text>
</comment>
<evidence type="ECO:0000313" key="4">
    <source>
        <dbReference type="Proteomes" id="UP001519325"/>
    </source>
</evidence>
<comment type="function">
    <text evidence="2">Antitoxin component of a type II toxin-antitoxin (TA) system.</text>
</comment>
<comment type="similarity">
    <text evidence="1 2">Belongs to the phD/YefM antitoxin family.</text>
</comment>
<sequence>MKPMTYTDARANLASVLDAATEDLEEVVITRAGHEPAVVVSLREYEALKETAYLLGTPANARHLERSIAQHRAGQAIPRELVEIDDEPEQAIDRVDAANTLAVKRTKAAERPKRKAAKAK</sequence>
<keyword evidence="4" id="KW-1185">Reference proteome</keyword>
<protein>
    <recommendedName>
        <fullName evidence="2">Antitoxin</fullName>
    </recommendedName>
</protein>
<dbReference type="PANTHER" id="PTHR33713">
    <property type="entry name" value="ANTITOXIN YAFN-RELATED"/>
    <property type="match status" value="1"/>
</dbReference>
<organism evidence="3 4">
    <name type="scientific">Nocardia goodfellowii</name>
    <dbReference type="NCBI Taxonomy" id="882446"/>
    <lineage>
        <taxon>Bacteria</taxon>
        <taxon>Bacillati</taxon>
        <taxon>Actinomycetota</taxon>
        <taxon>Actinomycetes</taxon>
        <taxon>Mycobacteriales</taxon>
        <taxon>Nocardiaceae</taxon>
        <taxon>Nocardia</taxon>
    </lineage>
</organism>
<name>A0ABS4QEN6_9NOCA</name>
<proteinExistence type="inferred from homology"/>
<evidence type="ECO:0000313" key="3">
    <source>
        <dbReference type="EMBL" id="MBP2190033.1"/>
    </source>
</evidence>
<dbReference type="InterPro" id="IPR006442">
    <property type="entry name" value="Antitoxin_Phd/YefM"/>
</dbReference>
<accession>A0ABS4QEN6</accession>
<evidence type="ECO:0000256" key="1">
    <source>
        <dbReference type="ARBA" id="ARBA00009981"/>
    </source>
</evidence>
<dbReference type="PANTHER" id="PTHR33713:SF6">
    <property type="entry name" value="ANTITOXIN YEFM"/>
    <property type="match status" value="1"/>
</dbReference>
<dbReference type="SUPFAM" id="SSF143120">
    <property type="entry name" value="YefM-like"/>
    <property type="match status" value="1"/>
</dbReference>
<dbReference type="Proteomes" id="UP001519325">
    <property type="component" value="Unassembled WGS sequence"/>
</dbReference>
<dbReference type="RefSeq" id="WP_209889583.1">
    <property type="nucleotide sequence ID" value="NZ_JAGGMR010000001.1"/>
</dbReference>
<dbReference type="EMBL" id="JAGGMR010000001">
    <property type="protein sequence ID" value="MBP2190033.1"/>
    <property type="molecule type" value="Genomic_DNA"/>
</dbReference>
<reference evidence="3 4" key="1">
    <citation type="submission" date="2021-03" db="EMBL/GenBank/DDBJ databases">
        <title>Sequencing the genomes of 1000 actinobacteria strains.</title>
        <authorList>
            <person name="Klenk H.-P."/>
        </authorList>
    </citation>
    <scope>NUCLEOTIDE SEQUENCE [LARGE SCALE GENOMIC DNA]</scope>
    <source>
        <strain evidence="3 4">DSM 45516</strain>
    </source>
</reference>
<dbReference type="Pfam" id="PF02604">
    <property type="entry name" value="PhdYeFM_antitox"/>
    <property type="match status" value="1"/>
</dbReference>